<evidence type="ECO:0000256" key="2">
    <source>
        <dbReference type="SAM" id="Phobius"/>
    </source>
</evidence>
<dbReference type="EMBL" id="VFQX01000015">
    <property type="protein sequence ID" value="KAF0981342.1"/>
    <property type="molecule type" value="Genomic_DNA"/>
</dbReference>
<keyword evidence="2" id="KW-0812">Transmembrane</keyword>
<protein>
    <recommendedName>
        <fullName evidence="5">Transmembrane protein</fullName>
    </recommendedName>
</protein>
<dbReference type="OrthoDB" id="10342942at2759"/>
<dbReference type="RefSeq" id="XP_044566055.1">
    <property type="nucleotide sequence ID" value="XM_044703140.1"/>
</dbReference>
<gene>
    <name evidence="3" type="ORF">FDP41_012602</name>
</gene>
<evidence type="ECO:0008006" key="5">
    <source>
        <dbReference type="Google" id="ProtNLM"/>
    </source>
</evidence>
<evidence type="ECO:0000313" key="3">
    <source>
        <dbReference type="EMBL" id="KAF0981342.1"/>
    </source>
</evidence>
<feature type="transmembrane region" description="Helical" evidence="2">
    <location>
        <begin position="266"/>
        <end position="285"/>
    </location>
</feature>
<dbReference type="Proteomes" id="UP000444721">
    <property type="component" value="Unassembled WGS sequence"/>
</dbReference>
<dbReference type="VEuPathDB" id="AmoebaDB:FDP41_012602"/>
<dbReference type="AlphaFoldDB" id="A0A6A5C3L9"/>
<keyword evidence="4" id="KW-1185">Reference proteome</keyword>
<comment type="caution">
    <text evidence="3">The sequence shown here is derived from an EMBL/GenBank/DDBJ whole genome shotgun (WGS) entry which is preliminary data.</text>
</comment>
<dbReference type="VEuPathDB" id="AmoebaDB:NF0129840"/>
<feature type="region of interest" description="Disordered" evidence="1">
    <location>
        <begin position="110"/>
        <end position="129"/>
    </location>
</feature>
<name>A0A6A5C3L9_NAEFO</name>
<proteinExistence type="predicted"/>
<organism evidence="3 4">
    <name type="scientific">Naegleria fowleri</name>
    <name type="common">Brain eating amoeba</name>
    <dbReference type="NCBI Taxonomy" id="5763"/>
    <lineage>
        <taxon>Eukaryota</taxon>
        <taxon>Discoba</taxon>
        <taxon>Heterolobosea</taxon>
        <taxon>Tetramitia</taxon>
        <taxon>Eutetramitia</taxon>
        <taxon>Vahlkampfiidae</taxon>
        <taxon>Naegleria</taxon>
    </lineage>
</organism>
<dbReference type="OMA" id="NYEDCMQ"/>
<keyword evidence="2" id="KW-0472">Membrane</keyword>
<dbReference type="VEuPathDB" id="AmoebaDB:NfTy_024280"/>
<reference evidence="3 4" key="1">
    <citation type="journal article" date="2019" name="Sci. Rep.">
        <title>Nanopore sequencing improves the draft genome of the human pathogenic amoeba Naegleria fowleri.</title>
        <authorList>
            <person name="Liechti N."/>
            <person name="Schurch N."/>
            <person name="Bruggmann R."/>
            <person name="Wittwer M."/>
        </authorList>
    </citation>
    <scope>NUCLEOTIDE SEQUENCE [LARGE SCALE GENOMIC DNA]</scope>
    <source>
        <strain evidence="3 4">ATCC 30894</strain>
    </source>
</reference>
<feature type="transmembrane region" description="Helical" evidence="2">
    <location>
        <begin position="235"/>
        <end position="254"/>
    </location>
</feature>
<accession>A0A6A5C3L9</accession>
<dbReference type="GeneID" id="68119817"/>
<keyword evidence="2" id="KW-1133">Transmembrane helix</keyword>
<sequence length="401" mass="47314">MVNVQKQSVLDTHPLNAENNHDRQFRNLIFASESYHPLFDGLSEESLEPLLSKMLMVNKMGWNNNSENIHHSIDLNSQRNSFLDVESQVNEQSNRLSSNHNEIRHFQNFETTDGSTTPPTQRLHKRENDDSTDFSPYFLQRRLAVSKSSEFSLFEWFNYWFKGLTLFFSTYGAISNPHKYIEENPQLPDRMTHDFYSRVYKFNKQEYLDAMQNADYCVHAPMTYNYEDCMQFKRYITIMGTACGAVLGNGFSFIYNFGNTTNRRLLLPYIVKGSIIGFVFSRFVLAPRRESCFEQIINQALSERIINRGYNNMMKYYESIKHHNPENGMPLNWYPNQLDQSQRDYLNQRMQEHYANALKTAVCSSASKAGMNCKDEIEWKIYLDKNFPKEYPSHRKHFKFL</sequence>
<evidence type="ECO:0000313" key="4">
    <source>
        <dbReference type="Proteomes" id="UP000444721"/>
    </source>
</evidence>
<feature type="compositionally biased region" description="Polar residues" evidence="1">
    <location>
        <begin position="110"/>
        <end position="120"/>
    </location>
</feature>
<evidence type="ECO:0000256" key="1">
    <source>
        <dbReference type="SAM" id="MobiDB-lite"/>
    </source>
</evidence>